<dbReference type="SMART" id="SM00871">
    <property type="entry name" value="AraC_E_bind"/>
    <property type="match status" value="1"/>
</dbReference>
<comment type="caution">
    <text evidence="3">The sequence shown here is derived from an EMBL/GenBank/DDBJ whole genome shotgun (WGS) entry which is preliminary data.</text>
</comment>
<gene>
    <name evidence="3" type="ORF">J2S17_003499</name>
</gene>
<evidence type="ECO:0000259" key="2">
    <source>
        <dbReference type="PROSITE" id="PS50937"/>
    </source>
</evidence>
<evidence type="ECO:0000313" key="3">
    <source>
        <dbReference type="EMBL" id="MDQ0271611.1"/>
    </source>
</evidence>
<dbReference type="PANTHER" id="PTHR30204">
    <property type="entry name" value="REDOX-CYCLING DRUG-SENSING TRANSCRIPTIONAL ACTIVATOR SOXR"/>
    <property type="match status" value="1"/>
</dbReference>
<dbReference type="CDD" id="cd01107">
    <property type="entry name" value="HTH_BmrR"/>
    <property type="match status" value="1"/>
</dbReference>
<feature type="domain" description="HTH merR-type" evidence="2">
    <location>
        <begin position="7"/>
        <end position="77"/>
    </location>
</feature>
<dbReference type="SUPFAM" id="SSF55136">
    <property type="entry name" value="Probable bacterial effector-binding domain"/>
    <property type="match status" value="1"/>
</dbReference>
<dbReference type="RefSeq" id="WP_307476886.1">
    <property type="nucleotide sequence ID" value="NZ_JAUSUB010000016.1"/>
</dbReference>
<dbReference type="InterPro" id="IPR011256">
    <property type="entry name" value="Reg_factor_effector_dom_sf"/>
</dbReference>
<dbReference type="GO" id="GO:0003677">
    <property type="term" value="F:DNA binding"/>
    <property type="evidence" value="ECO:0007669"/>
    <property type="project" value="UniProtKB-KW"/>
</dbReference>
<evidence type="ECO:0000313" key="4">
    <source>
        <dbReference type="Proteomes" id="UP001238088"/>
    </source>
</evidence>
<dbReference type="InterPro" id="IPR010499">
    <property type="entry name" value="AraC_E-bd"/>
</dbReference>
<keyword evidence="4" id="KW-1185">Reference proteome</keyword>
<dbReference type="SUPFAM" id="SSF46955">
    <property type="entry name" value="Putative DNA-binding domain"/>
    <property type="match status" value="1"/>
</dbReference>
<organism evidence="3 4">
    <name type="scientific">Cytobacillus purgationiresistens</name>
    <dbReference type="NCBI Taxonomy" id="863449"/>
    <lineage>
        <taxon>Bacteria</taxon>
        <taxon>Bacillati</taxon>
        <taxon>Bacillota</taxon>
        <taxon>Bacilli</taxon>
        <taxon>Bacillales</taxon>
        <taxon>Bacillaceae</taxon>
        <taxon>Cytobacillus</taxon>
    </lineage>
</organism>
<dbReference type="Pfam" id="PF13411">
    <property type="entry name" value="MerR_1"/>
    <property type="match status" value="1"/>
</dbReference>
<name>A0ABU0ALK2_9BACI</name>
<dbReference type="InterPro" id="IPR009061">
    <property type="entry name" value="DNA-bd_dom_put_sf"/>
</dbReference>
<evidence type="ECO:0000256" key="1">
    <source>
        <dbReference type="ARBA" id="ARBA00023125"/>
    </source>
</evidence>
<dbReference type="EMBL" id="JAUSUB010000016">
    <property type="protein sequence ID" value="MDQ0271611.1"/>
    <property type="molecule type" value="Genomic_DNA"/>
</dbReference>
<dbReference type="InterPro" id="IPR047057">
    <property type="entry name" value="MerR_fam"/>
</dbReference>
<dbReference type="Gene3D" id="3.20.80.10">
    <property type="entry name" value="Regulatory factor, effector binding domain"/>
    <property type="match status" value="1"/>
</dbReference>
<dbReference type="InterPro" id="IPR029442">
    <property type="entry name" value="GyrI-like"/>
</dbReference>
<proteinExistence type="predicted"/>
<dbReference type="InterPro" id="IPR000551">
    <property type="entry name" value="MerR-type_HTH_dom"/>
</dbReference>
<dbReference type="SMART" id="SM00422">
    <property type="entry name" value="HTH_MERR"/>
    <property type="match status" value="1"/>
</dbReference>
<dbReference type="Pfam" id="PF06445">
    <property type="entry name" value="GyrI-like"/>
    <property type="match status" value="1"/>
</dbReference>
<sequence length="278" mass="31693">MKGESSMYSIGIFSKMNRVTVKTLRYYDKMGILKPAHIDSETGYRYYSSAQIVILHEVMGLRQMEFTIAEVKHALETKSAHQMIEQKKIELLNDLSKIKQSLAQADYYLTKKEKAPQVFIKSLPKVIVASTRCVIPDYDGLFEVVPKMGEKMLVAGCEVDPIEYCFQMIHDGNYKEENMDVEICEAVTELKESSGSLIFKVIEEVPLAACLLHRGPYNSIGETYASLFDWLNHNPYELADTPREAVIDGIWNQQDPGDWLTEVQFPIKESESFGKIVQ</sequence>
<dbReference type="PANTHER" id="PTHR30204:SF97">
    <property type="entry name" value="MERR FAMILY REGULATORY PROTEIN"/>
    <property type="match status" value="1"/>
</dbReference>
<reference evidence="3 4" key="1">
    <citation type="submission" date="2023-07" db="EMBL/GenBank/DDBJ databases">
        <title>Genomic Encyclopedia of Type Strains, Phase IV (KMG-IV): sequencing the most valuable type-strain genomes for metagenomic binning, comparative biology and taxonomic classification.</title>
        <authorList>
            <person name="Goeker M."/>
        </authorList>
    </citation>
    <scope>NUCLEOTIDE SEQUENCE [LARGE SCALE GENOMIC DNA]</scope>
    <source>
        <strain evidence="3 4">DSM 23494</strain>
    </source>
</reference>
<accession>A0ABU0ALK2</accession>
<dbReference type="PROSITE" id="PS50937">
    <property type="entry name" value="HTH_MERR_2"/>
    <property type="match status" value="1"/>
</dbReference>
<keyword evidence="1 3" id="KW-0238">DNA-binding</keyword>
<dbReference type="Gene3D" id="1.10.1660.10">
    <property type="match status" value="1"/>
</dbReference>
<protein>
    <submittedName>
        <fullName evidence="3">DNA-binding transcriptional MerR regulator</fullName>
    </submittedName>
</protein>
<dbReference type="Proteomes" id="UP001238088">
    <property type="component" value="Unassembled WGS sequence"/>
</dbReference>